<evidence type="ECO:0000256" key="1">
    <source>
        <dbReference type="SAM" id="MobiDB-lite"/>
    </source>
</evidence>
<feature type="domain" description="DUF5776" evidence="2">
    <location>
        <begin position="618"/>
        <end position="685"/>
    </location>
</feature>
<feature type="compositionally biased region" description="Low complexity" evidence="1">
    <location>
        <begin position="503"/>
        <end position="536"/>
    </location>
</feature>
<evidence type="ECO:0000313" key="4">
    <source>
        <dbReference type="Proteomes" id="UP000051845"/>
    </source>
</evidence>
<feature type="compositionally biased region" description="Low complexity" evidence="1">
    <location>
        <begin position="430"/>
        <end position="444"/>
    </location>
</feature>
<dbReference type="Pfam" id="PF13306">
    <property type="entry name" value="LRR_5"/>
    <property type="match status" value="1"/>
</dbReference>
<gene>
    <name evidence="3" type="ORF">FC82_GL001694</name>
</gene>
<dbReference type="InterPro" id="IPR026906">
    <property type="entry name" value="LRR_5"/>
</dbReference>
<dbReference type="EMBL" id="AYYR01000030">
    <property type="protein sequence ID" value="KRM76334.1"/>
    <property type="molecule type" value="Genomic_DNA"/>
</dbReference>
<dbReference type="InterPro" id="IPR044081">
    <property type="entry name" value="DUF5776"/>
</dbReference>
<reference evidence="3 4" key="1">
    <citation type="journal article" date="2015" name="Genome Announc.">
        <title>Expanding the biotechnology potential of lactobacilli through comparative genomics of 213 strains and associated genera.</title>
        <authorList>
            <person name="Sun Z."/>
            <person name="Harris H.M."/>
            <person name="McCann A."/>
            <person name="Guo C."/>
            <person name="Argimon S."/>
            <person name="Zhang W."/>
            <person name="Yang X."/>
            <person name="Jeffery I.B."/>
            <person name="Cooney J.C."/>
            <person name="Kagawa T.F."/>
            <person name="Liu W."/>
            <person name="Song Y."/>
            <person name="Salvetti E."/>
            <person name="Wrobel A."/>
            <person name="Rasinkangas P."/>
            <person name="Parkhill J."/>
            <person name="Rea M.C."/>
            <person name="O'Sullivan O."/>
            <person name="Ritari J."/>
            <person name="Douillard F.P."/>
            <person name="Paul Ross R."/>
            <person name="Yang R."/>
            <person name="Briner A.E."/>
            <person name="Felis G.E."/>
            <person name="de Vos W.M."/>
            <person name="Barrangou R."/>
            <person name="Klaenhammer T.R."/>
            <person name="Caufield P.W."/>
            <person name="Cui Y."/>
            <person name="Zhang H."/>
            <person name="O'Toole P.W."/>
        </authorList>
    </citation>
    <scope>NUCLEOTIDE SEQUENCE [LARGE SCALE GENOMIC DNA]</scope>
    <source>
        <strain evidence="3 4">DSM 20515</strain>
    </source>
</reference>
<dbReference type="PATRIC" id="fig|1423733.4.peg.1783"/>
<feature type="compositionally biased region" description="Low complexity" evidence="1">
    <location>
        <begin position="470"/>
        <end position="494"/>
    </location>
</feature>
<accession>A0A0R2BAH9</accession>
<sequence length="730" mass="76457">MAKADSNNTFTYDGESITVTSISEGGTVKPTSSVGSDGTLNYVMSVPIGHKIQASDYLSAKGTVGSSTEEQDLTTDQINAAVAAGIISVRYNSSTDLGYEGAAVVGFVSFNGSQYMLCAYSATAVVPENAITYTDSQGLVYKLFTDDSGNNVAYISESTGTAKASTSLAIPATVQYGGTTYAVTNILKNAVLSAKTLTTLDLSNSTNLQSIGQGSFMAAPITEIILPDSVRSLGSNTFMNGGKLTKFVAGTDLSTLGQMTVANNELKYISIPDNVTVGINAFRYQSPSMTASTTPTSDEAQIISTPSGLQLPLANLITYNIGGKSQLDSIGATVTSDSGVTYDDKTQTFTIDPSVTTFPFAFASNLPGSFGGTYTVTVNNGKDTVTPQDQTIDPGDTLPDAASYIHSITDADGNTVDPTTAAGDGSLKLTYPDGTPDTNTPGTYEVDLTYTDGSDTYTAIAHLTITKPADSSSSSDSSASTNGSSNGNTSTGNTGSNGGGTTTGNSSANGVTSSNSSSSAATDSSSTGSDTVTTTSADTVSVGEKVYAKKALYLYSKPTFSKTNRVTGYAKKTRIYAPIFTVKSTTTSANGVLRYKVTTENGKSGYITANSAYTAPLYWKGNYSKLYVINPSGTYAYKSQAFKKANRVKLLKQSTSVKVVKVIKYGLTTRYKLANGTYISGNKQWTSPTKPTFPTKVTNRSALNLYSDKNLTHKVKHYTSKTKHVFTVKK</sequence>
<organism evidence="3 4">
    <name type="scientific">Secundilactobacillus collinoides DSM 20515 = JCM 1123</name>
    <dbReference type="NCBI Taxonomy" id="1423733"/>
    <lineage>
        <taxon>Bacteria</taxon>
        <taxon>Bacillati</taxon>
        <taxon>Bacillota</taxon>
        <taxon>Bacilli</taxon>
        <taxon>Lactobacillales</taxon>
        <taxon>Lactobacillaceae</taxon>
        <taxon>Secundilactobacillus</taxon>
    </lineage>
</organism>
<dbReference type="AlphaFoldDB" id="A0A0R2BAH9"/>
<name>A0A0R2BAH9_SECCO</name>
<dbReference type="InterPro" id="IPR032675">
    <property type="entry name" value="LRR_dom_sf"/>
</dbReference>
<evidence type="ECO:0000313" key="3">
    <source>
        <dbReference type="EMBL" id="KRM76334.1"/>
    </source>
</evidence>
<dbReference type="Pfam" id="PF19087">
    <property type="entry name" value="DUF5776"/>
    <property type="match status" value="1"/>
</dbReference>
<feature type="region of interest" description="Disordered" evidence="1">
    <location>
        <begin position="467"/>
        <end position="536"/>
    </location>
</feature>
<dbReference type="Gene3D" id="3.80.10.10">
    <property type="entry name" value="Ribonuclease Inhibitor"/>
    <property type="match status" value="1"/>
</dbReference>
<comment type="caution">
    <text evidence="3">The sequence shown here is derived from an EMBL/GenBank/DDBJ whole genome shotgun (WGS) entry which is preliminary data.</text>
</comment>
<proteinExistence type="predicted"/>
<feature type="region of interest" description="Disordered" evidence="1">
    <location>
        <begin position="410"/>
        <end position="447"/>
    </location>
</feature>
<protein>
    <recommendedName>
        <fullName evidence="2">DUF5776 domain-containing protein</fullName>
    </recommendedName>
</protein>
<dbReference type="Proteomes" id="UP000051845">
    <property type="component" value="Unassembled WGS sequence"/>
</dbReference>
<evidence type="ECO:0000259" key="2">
    <source>
        <dbReference type="Pfam" id="PF19087"/>
    </source>
</evidence>